<keyword evidence="4" id="KW-1185">Reference proteome</keyword>
<keyword evidence="2" id="KW-0472">Membrane</keyword>
<dbReference type="RefSeq" id="XP_009041186.1">
    <property type="nucleotide sequence ID" value="XM_009042938.1"/>
</dbReference>
<dbReference type="EMBL" id="GL833156">
    <property type="protein sequence ID" value="EGB04061.1"/>
    <property type="molecule type" value="Genomic_DNA"/>
</dbReference>
<dbReference type="OrthoDB" id="426718at2759"/>
<dbReference type="InterPro" id="IPR029058">
    <property type="entry name" value="AB_hydrolase_fold"/>
</dbReference>
<dbReference type="Proteomes" id="UP000002729">
    <property type="component" value="Unassembled WGS sequence"/>
</dbReference>
<accession>F0YLA3</accession>
<feature type="region of interest" description="Disordered" evidence="1">
    <location>
        <begin position="660"/>
        <end position="680"/>
    </location>
</feature>
<dbReference type="Gene3D" id="3.40.50.1820">
    <property type="entry name" value="alpha/beta hydrolase"/>
    <property type="match status" value="1"/>
</dbReference>
<evidence type="ECO:0000313" key="4">
    <source>
        <dbReference type="Proteomes" id="UP000002729"/>
    </source>
</evidence>
<name>F0YLA3_AURAN</name>
<sequence length="1257" mass="139066">MVSPEQCETTPRGMKMVLQPRQPPPPPASTTRRVLLSLLALATATGAIFGVVVFGNEYTKDLHPDGSSHLNSVTLVDNKDRAIATADVESFVSLLDLPLLGTAELNKIDGLTFATSSGIQHRKVTGYSIAMKTVRVDGVTQQAPHLSLKTTSDEISIEISAAESRAWVQERVHQLEVETPIDTSSVRRLSGGGSCLENGACLYSRDELLTLDSKARRLSEGSFFARADLATYQADLGGGDLSEVLSNSPGMAARLEGTYTEDGHVMVLRISQLEERTDFYFFNASGGSKLITRNGSFTFDLDRKMTGCTTPSRETRDFLNSLDVTDVATNGEIDFEHVSLVHVERAADDFIRNADLSTDDCIKFLTNYGNMSSPSFMNGINSGNLQRRLAQALHAGSDHAYARELRGLMLASNDRNERLQQIFSNEADAQKYLDQMRTRRRFRELRKNKETRNDRSLAPSDFTYWVDVCSSCSMTTTTLGYDTYLTHFDLWIATRNADPTFVYDYTHVNDMDGIVAEISGSSPIPSSFVLELSGSSGVGLEFQEWSNFQGFPFSYFPSDLYYCSGWSCGTDAQGNKLDSEMLMSKAFWHILFPGSCNGGYGFGSHNRVQAMVGRYACYNMWESENFDLDLGCAAMRRLDESKPLPGGEFTQKLVQEARRNHGPQAHHLKDDSENASGDDSTRRRLQMSKSFCQQLDTMVTTACDYFMTEVQDLDGWYKCQAAQAHPKGSDEYNREWGKCLDHYVGTVTDKFEIGNAWASYLMRTTDGADGYKTEYVVSFQGTKATDLTMIQYNNDQVPVMVVLGVTPFIIPRGYYRYMNENEDCLMQMIAMGFDDYMGTGGYGVEPSFITGHSLGGAAATLFSKKIPHWYDISLRSGEGFPTFSYPRLVTFGAAPVSYQGTAPYSDAFRTDNHNIECYDTGFEFGDTALCTWGRVYDDHISSWKQADVITQEGWIEYEKISATPCKYTNPNSVAFRHKFDPIPSIGMWGGHYVHQIAHGVILSEWKEPGQCSLGQSGCGANTVIADTSNYLYYDDGSFVDVKGIREFLCHAHSMKPMAVGYECVDKITSYMTMMNPFPCGQILIDGANDLQGTLESQMDSMANYALGLAGVRDVNTNDVGGTIETIAAGSANWLEEASTLFYQFEHFENCQADWVNVMDAYYISAVVDMPTTAGVAFAFTYVHSTYGNYPLCVGRDNQGKFAAINTATEAGMFPLMSDAVSMNDILSCENAATFEAYNACLCAVSPATCQVPPKPAN</sequence>
<dbReference type="GeneID" id="20226255"/>
<keyword evidence="2" id="KW-0812">Transmembrane</keyword>
<feature type="transmembrane region" description="Helical" evidence="2">
    <location>
        <begin position="34"/>
        <end position="55"/>
    </location>
</feature>
<organism evidence="4">
    <name type="scientific">Aureococcus anophagefferens</name>
    <name type="common">Harmful bloom alga</name>
    <dbReference type="NCBI Taxonomy" id="44056"/>
    <lineage>
        <taxon>Eukaryota</taxon>
        <taxon>Sar</taxon>
        <taxon>Stramenopiles</taxon>
        <taxon>Ochrophyta</taxon>
        <taxon>Pelagophyceae</taxon>
        <taxon>Pelagomonadales</taxon>
        <taxon>Pelagomonadaceae</taxon>
        <taxon>Aureococcus</taxon>
    </lineage>
</organism>
<dbReference type="SUPFAM" id="SSF53474">
    <property type="entry name" value="alpha/beta-Hydrolases"/>
    <property type="match status" value="1"/>
</dbReference>
<evidence type="ECO:0000256" key="2">
    <source>
        <dbReference type="SAM" id="Phobius"/>
    </source>
</evidence>
<evidence type="ECO:0000313" key="3">
    <source>
        <dbReference type="EMBL" id="EGB04061.1"/>
    </source>
</evidence>
<dbReference type="KEGG" id="aaf:AURANDRAFT_67476"/>
<reference evidence="3 4" key="1">
    <citation type="journal article" date="2011" name="Proc. Natl. Acad. Sci. U.S.A.">
        <title>Niche of harmful alga Aureococcus anophagefferens revealed through ecogenomics.</title>
        <authorList>
            <person name="Gobler C.J."/>
            <person name="Berry D.L."/>
            <person name="Dyhrman S.T."/>
            <person name="Wilhelm S.W."/>
            <person name="Salamov A."/>
            <person name="Lobanov A.V."/>
            <person name="Zhang Y."/>
            <person name="Collier J.L."/>
            <person name="Wurch L.L."/>
            <person name="Kustka A.B."/>
            <person name="Dill B.D."/>
            <person name="Shah M."/>
            <person name="VerBerkmoes N.C."/>
            <person name="Kuo A."/>
            <person name="Terry A."/>
            <person name="Pangilinan J."/>
            <person name="Lindquist E.A."/>
            <person name="Lucas S."/>
            <person name="Paulsen I.T."/>
            <person name="Hattenrath-Lehmann T.K."/>
            <person name="Talmage S.C."/>
            <person name="Walker E.A."/>
            <person name="Koch F."/>
            <person name="Burson A.M."/>
            <person name="Marcoval M.A."/>
            <person name="Tang Y.Z."/>
            <person name="Lecleir G.R."/>
            <person name="Coyne K.J."/>
            <person name="Berg G.M."/>
            <person name="Bertrand E.M."/>
            <person name="Saito M.A."/>
            <person name="Gladyshev V.N."/>
            <person name="Grigoriev I.V."/>
        </authorList>
    </citation>
    <scope>NUCLEOTIDE SEQUENCE [LARGE SCALE GENOMIC DNA]</scope>
    <source>
        <strain evidence="4">CCMP 1984</strain>
    </source>
</reference>
<keyword evidence="2" id="KW-1133">Transmembrane helix</keyword>
<dbReference type="AlphaFoldDB" id="F0YLA3"/>
<evidence type="ECO:0000256" key="1">
    <source>
        <dbReference type="SAM" id="MobiDB-lite"/>
    </source>
</evidence>
<protein>
    <submittedName>
        <fullName evidence="3">Uncharacterized protein</fullName>
    </submittedName>
</protein>
<dbReference type="InParanoid" id="F0YLA3"/>
<gene>
    <name evidence="3" type="ORF">AURANDRAFT_67476</name>
</gene>
<feature type="region of interest" description="Disordered" evidence="1">
    <location>
        <begin position="1"/>
        <end position="29"/>
    </location>
</feature>
<proteinExistence type="predicted"/>